<dbReference type="AlphaFoldDB" id="Q0CDU9"/>
<feature type="domain" description="Sulfatase N-terminal" evidence="9">
    <location>
        <begin position="20"/>
        <end position="368"/>
    </location>
</feature>
<dbReference type="VEuPathDB" id="FungiDB:ATEG_08135"/>
<gene>
    <name evidence="10" type="ORF">ATEG_08135</name>
</gene>
<evidence type="ECO:0000256" key="3">
    <source>
        <dbReference type="ARBA" id="ARBA00022801"/>
    </source>
</evidence>
<dbReference type="GO" id="GO:0008449">
    <property type="term" value="F:N-acetylglucosamine-6-sulfatase activity"/>
    <property type="evidence" value="ECO:0007669"/>
    <property type="project" value="TreeGrafter"/>
</dbReference>
<dbReference type="GO" id="GO:0018958">
    <property type="term" value="P:phenol-containing compound metabolic process"/>
    <property type="evidence" value="ECO:0007669"/>
    <property type="project" value="InterPro"/>
</dbReference>
<keyword evidence="4" id="KW-0325">Glycoprotein</keyword>
<feature type="compositionally biased region" description="Basic and acidic residues" evidence="7">
    <location>
        <begin position="570"/>
        <end position="582"/>
    </location>
</feature>
<dbReference type="InterPro" id="IPR000917">
    <property type="entry name" value="Sulfatase_N"/>
</dbReference>
<dbReference type="GO" id="GO:0005539">
    <property type="term" value="F:glycosaminoglycan binding"/>
    <property type="evidence" value="ECO:0007669"/>
    <property type="project" value="TreeGrafter"/>
</dbReference>
<dbReference type="PANTHER" id="PTHR43108">
    <property type="entry name" value="N-ACETYLGLUCOSAMINE-6-SULFATASE FAMILY MEMBER"/>
    <property type="match status" value="1"/>
</dbReference>
<dbReference type="Pfam" id="PF00884">
    <property type="entry name" value="Sulfatase"/>
    <property type="match status" value="1"/>
</dbReference>
<evidence type="ECO:0000256" key="4">
    <source>
        <dbReference type="ARBA" id="ARBA00023180"/>
    </source>
</evidence>
<dbReference type="GO" id="GO:0004065">
    <property type="term" value="F:arylsulfatase activity"/>
    <property type="evidence" value="ECO:0007669"/>
    <property type="project" value="UniProtKB-UniRule"/>
</dbReference>
<comment type="similarity">
    <text evidence="1 5">Belongs to the sulfatase family.</text>
</comment>
<feature type="modified residue" description="3-oxoalanine (Cys)" evidence="6">
    <location>
        <position position="65"/>
    </location>
</feature>
<evidence type="ECO:0000313" key="11">
    <source>
        <dbReference type="Proteomes" id="UP000007963"/>
    </source>
</evidence>
<dbReference type="eggNOG" id="KOG3731">
    <property type="taxonomic scope" value="Eukaryota"/>
</dbReference>
<name>Q0CDU9_ASPTN</name>
<comment type="PTM">
    <text evidence="6">The conversion to 3-oxoalanine (also known as C-formylglycine, FGly), of a serine or cysteine residue in prokaryotes and of a cysteine residue in eukaryotes, is critical for catalytic activity.</text>
</comment>
<dbReference type="PROSITE" id="PS00523">
    <property type="entry name" value="SULFATASE_1"/>
    <property type="match status" value="1"/>
</dbReference>
<dbReference type="PIRSF" id="PIRSF000972">
    <property type="entry name" value="Arylsulf_plant"/>
    <property type="match status" value="1"/>
</dbReference>
<proteinExistence type="inferred from homology"/>
<feature type="signal peptide" evidence="8">
    <location>
        <begin position="1"/>
        <end position="16"/>
    </location>
</feature>
<dbReference type="HOGENOM" id="CLU_006332_4_0_1"/>
<organism evidence="10 11">
    <name type="scientific">Aspergillus terreus (strain NIH 2624 / FGSC A1156)</name>
    <dbReference type="NCBI Taxonomy" id="341663"/>
    <lineage>
        <taxon>Eukaryota</taxon>
        <taxon>Fungi</taxon>
        <taxon>Dikarya</taxon>
        <taxon>Ascomycota</taxon>
        <taxon>Pezizomycotina</taxon>
        <taxon>Eurotiomycetes</taxon>
        <taxon>Eurotiomycetidae</taxon>
        <taxon>Eurotiales</taxon>
        <taxon>Aspergillaceae</taxon>
        <taxon>Aspergillus</taxon>
        <taxon>Aspergillus subgen. Circumdati</taxon>
    </lineage>
</organism>
<feature type="region of interest" description="Disordered" evidence="7">
    <location>
        <begin position="561"/>
        <end position="594"/>
    </location>
</feature>
<dbReference type="SUPFAM" id="SSF53649">
    <property type="entry name" value="Alkaline phosphatase-like"/>
    <property type="match status" value="1"/>
</dbReference>
<dbReference type="OrthoDB" id="96314at2759"/>
<keyword evidence="3 5" id="KW-0378">Hydrolase</keyword>
<evidence type="ECO:0000256" key="7">
    <source>
        <dbReference type="SAM" id="MobiDB-lite"/>
    </source>
</evidence>
<dbReference type="InterPro" id="IPR017850">
    <property type="entry name" value="Alkaline_phosphatase_core_sf"/>
</dbReference>
<protein>
    <recommendedName>
        <fullName evidence="5">Arylsulfatase</fullName>
        <shortName evidence="5">AS</shortName>
        <ecNumber evidence="5">3.1.6.1</ecNumber>
    </recommendedName>
    <alternativeName>
        <fullName evidence="5">Aryl-sulfate sulphohydrolase</fullName>
    </alternativeName>
</protein>
<dbReference type="Gene3D" id="3.40.720.10">
    <property type="entry name" value="Alkaline Phosphatase, subunit A"/>
    <property type="match status" value="1"/>
</dbReference>
<accession>Q0CDU9</accession>
<dbReference type="PANTHER" id="PTHR43108:SF8">
    <property type="entry name" value="SD21168P"/>
    <property type="match status" value="1"/>
</dbReference>
<dbReference type="InterPro" id="IPR024607">
    <property type="entry name" value="Sulfatase_CS"/>
</dbReference>
<sequence>MKLAIGSILLWGLSLAANQPNILFILTDDQGKDQIGGLEYMPELQQKLVQKGTSYPKHFCSVAVCCPSRANIWTGRMPHNTNITDVGLPYGGYPRVVSAGWNDNYLPLWMQDAGYDTYYVGKLWNAHTEQNYNSPYARGFNQSDFLLDPWTYRYFHAVMTRNGGKPVSYAGNYSTDVLREKAEGFLDDALANPDRPWMLTVAPNAPHSNGSHDPSRDVTWYGEPEYAPRHAHLFKDYTIPRDKSFNKVIEGAVGWVKDLSELSQKEVDYIDEFQRCRLRALRAVDEMVGALVDKLDKAGVLDNTYIFYSTDNGYHAGQHAMQPGKNCGYDTDIHVPLIVRGPGIPQNETLNVVTSHTDLAPTFLSIAGTTRNGLDGKRLPTTVEASQASNKTEHVAIEYWGLAVPEGIYGYKSNKLQQEGNSYKNNTYKGIRLVSDDYSLYYSVWCTNDVEFYNLKDDPSQTINLAADTSAHQGYTIASRSLDQILPRLDALMMVLKSCNEDSCRHPWHQLHPGGQVNSLADALDSSYDKFYANQPKVSFSECSVGYHIWAEGPQKYNVFGGGRGGGQKGETRQADVIDGQKHSSAARTSWDDQ</sequence>
<reference evidence="11" key="1">
    <citation type="submission" date="2005-09" db="EMBL/GenBank/DDBJ databases">
        <title>Annotation of the Aspergillus terreus NIH2624 genome.</title>
        <authorList>
            <person name="Birren B.W."/>
            <person name="Lander E.S."/>
            <person name="Galagan J.E."/>
            <person name="Nusbaum C."/>
            <person name="Devon K."/>
            <person name="Henn M."/>
            <person name="Ma L.-J."/>
            <person name="Jaffe D.B."/>
            <person name="Butler J."/>
            <person name="Alvarez P."/>
            <person name="Gnerre S."/>
            <person name="Grabherr M."/>
            <person name="Kleber M."/>
            <person name="Mauceli E.W."/>
            <person name="Brockman W."/>
            <person name="Rounsley S."/>
            <person name="Young S.K."/>
            <person name="LaButti K."/>
            <person name="Pushparaj V."/>
            <person name="DeCaprio D."/>
            <person name="Crawford M."/>
            <person name="Koehrsen M."/>
            <person name="Engels R."/>
            <person name="Montgomery P."/>
            <person name="Pearson M."/>
            <person name="Howarth C."/>
            <person name="Larson L."/>
            <person name="Luoma S."/>
            <person name="White J."/>
            <person name="Alvarado L."/>
            <person name="Kodira C.D."/>
            <person name="Zeng Q."/>
            <person name="Oleary S."/>
            <person name="Yandava C."/>
            <person name="Denning D.W."/>
            <person name="Nierman W.C."/>
            <person name="Milne T."/>
            <person name="Madden K."/>
        </authorList>
    </citation>
    <scope>NUCLEOTIDE SEQUENCE [LARGE SCALE GENOMIC DNA]</scope>
    <source>
        <strain evidence="11">NIH 2624 / FGSC A1156</strain>
    </source>
</reference>
<dbReference type="CDD" id="cd16147">
    <property type="entry name" value="G6S"/>
    <property type="match status" value="1"/>
</dbReference>
<dbReference type="EC" id="3.1.6.1" evidence="5"/>
<evidence type="ECO:0000256" key="1">
    <source>
        <dbReference type="ARBA" id="ARBA00008779"/>
    </source>
</evidence>
<evidence type="ECO:0000256" key="2">
    <source>
        <dbReference type="ARBA" id="ARBA00022729"/>
    </source>
</evidence>
<dbReference type="GeneID" id="4353108"/>
<keyword evidence="2 8" id="KW-0732">Signal</keyword>
<feature type="chain" id="PRO_5004170153" description="Arylsulfatase" evidence="8">
    <location>
        <begin position="17"/>
        <end position="594"/>
    </location>
</feature>
<dbReference type="EMBL" id="CH476605">
    <property type="protein sequence ID" value="EAU31308.1"/>
    <property type="molecule type" value="Genomic_DNA"/>
</dbReference>
<dbReference type="STRING" id="341663.Q0CDU9"/>
<evidence type="ECO:0000256" key="5">
    <source>
        <dbReference type="PIRNR" id="PIRNR000972"/>
    </source>
</evidence>
<dbReference type="OMA" id="RMPHNTN"/>
<evidence type="ECO:0000313" key="10">
    <source>
        <dbReference type="EMBL" id="EAU31308.1"/>
    </source>
</evidence>
<dbReference type="Proteomes" id="UP000007963">
    <property type="component" value="Unassembled WGS sequence"/>
</dbReference>
<evidence type="ECO:0000256" key="6">
    <source>
        <dbReference type="PIRSR" id="PIRSR000972-50"/>
    </source>
</evidence>
<dbReference type="InterPro" id="IPR012083">
    <property type="entry name" value="Arylsulfatase"/>
</dbReference>
<evidence type="ECO:0000259" key="9">
    <source>
        <dbReference type="Pfam" id="PF00884"/>
    </source>
</evidence>
<evidence type="ECO:0000256" key="8">
    <source>
        <dbReference type="SAM" id="SignalP"/>
    </source>
</evidence>
<comment type="catalytic activity">
    <reaction evidence="5">
        <text>an aryl sulfate + H2O = a phenol + sulfate + H(+)</text>
        <dbReference type="Rhea" id="RHEA:17261"/>
        <dbReference type="ChEBI" id="CHEBI:15377"/>
        <dbReference type="ChEBI" id="CHEBI:15378"/>
        <dbReference type="ChEBI" id="CHEBI:16189"/>
        <dbReference type="ChEBI" id="CHEBI:33853"/>
        <dbReference type="ChEBI" id="CHEBI:140317"/>
        <dbReference type="EC" id="3.1.6.1"/>
    </reaction>
</comment>
<dbReference type="RefSeq" id="XP_001216756.1">
    <property type="nucleotide sequence ID" value="XM_001216756.1"/>
</dbReference>